<accession>A0ABX0XZ50</accession>
<evidence type="ECO:0000256" key="1">
    <source>
        <dbReference type="ARBA" id="ARBA00023002"/>
    </source>
</evidence>
<dbReference type="InterPro" id="IPR000669">
    <property type="entry name" value="Mannitol_DH"/>
</dbReference>
<evidence type="ECO:0000313" key="5">
    <source>
        <dbReference type="EMBL" id="NJC71355.1"/>
    </source>
</evidence>
<dbReference type="EMBL" id="JAATVY010000011">
    <property type="protein sequence ID" value="NJC71355.1"/>
    <property type="molecule type" value="Genomic_DNA"/>
</dbReference>
<keyword evidence="1" id="KW-0560">Oxidoreductase</keyword>
<dbReference type="Pfam" id="PF01232">
    <property type="entry name" value="Mannitol_dh"/>
    <property type="match status" value="1"/>
</dbReference>
<evidence type="ECO:0000313" key="6">
    <source>
        <dbReference type="Proteomes" id="UP000722989"/>
    </source>
</evidence>
<dbReference type="Gene3D" id="3.40.50.720">
    <property type="entry name" value="NAD(P)-binding Rossmann-like Domain"/>
    <property type="match status" value="1"/>
</dbReference>
<dbReference type="PANTHER" id="PTHR43362:SF1">
    <property type="entry name" value="MANNITOL DEHYDROGENASE 2-RELATED"/>
    <property type="match status" value="1"/>
</dbReference>
<feature type="domain" description="Mannitol dehydrogenase N-terminal" evidence="3">
    <location>
        <begin position="20"/>
        <end position="267"/>
    </location>
</feature>
<feature type="domain" description="Mannitol dehydrogenase C-terminal" evidence="4">
    <location>
        <begin position="276"/>
        <end position="455"/>
    </location>
</feature>
<organism evidence="5 6">
    <name type="scientific">Planosporangium thailandense</name>
    <dbReference type="NCBI Taxonomy" id="765197"/>
    <lineage>
        <taxon>Bacteria</taxon>
        <taxon>Bacillati</taxon>
        <taxon>Actinomycetota</taxon>
        <taxon>Actinomycetes</taxon>
        <taxon>Micromonosporales</taxon>
        <taxon>Micromonosporaceae</taxon>
        <taxon>Planosporangium</taxon>
    </lineage>
</organism>
<dbReference type="Gene3D" id="1.10.1040.10">
    <property type="entry name" value="N-(1-d-carboxylethyl)-l-norvaline Dehydrogenase, domain 2"/>
    <property type="match status" value="1"/>
</dbReference>
<evidence type="ECO:0000259" key="3">
    <source>
        <dbReference type="Pfam" id="PF01232"/>
    </source>
</evidence>
<evidence type="ECO:0000259" key="4">
    <source>
        <dbReference type="Pfam" id="PF08125"/>
    </source>
</evidence>
<dbReference type="InterPro" id="IPR013328">
    <property type="entry name" value="6PGD_dom2"/>
</dbReference>
<dbReference type="InterPro" id="IPR013118">
    <property type="entry name" value="Mannitol_DH_C"/>
</dbReference>
<dbReference type="InterPro" id="IPR013131">
    <property type="entry name" value="Mannitol_DH_N"/>
</dbReference>
<keyword evidence="6" id="KW-1185">Reference proteome</keyword>
<dbReference type="SUPFAM" id="SSF51735">
    <property type="entry name" value="NAD(P)-binding Rossmann-fold domains"/>
    <property type="match status" value="1"/>
</dbReference>
<dbReference type="PRINTS" id="PR00084">
    <property type="entry name" value="MTLDHDRGNASE"/>
</dbReference>
<dbReference type="SUPFAM" id="SSF48179">
    <property type="entry name" value="6-phosphogluconate dehydrogenase C-terminal domain-like"/>
    <property type="match status" value="1"/>
</dbReference>
<dbReference type="InterPro" id="IPR008927">
    <property type="entry name" value="6-PGluconate_DH-like_C_sf"/>
</dbReference>
<comment type="catalytic activity">
    <reaction evidence="2">
        <text>D-mannitol 1-phosphate + NAD(+) = beta-D-fructose 6-phosphate + NADH + H(+)</text>
        <dbReference type="Rhea" id="RHEA:19661"/>
        <dbReference type="ChEBI" id="CHEBI:15378"/>
        <dbReference type="ChEBI" id="CHEBI:57540"/>
        <dbReference type="ChEBI" id="CHEBI:57634"/>
        <dbReference type="ChEBI" id="CHEBI:57945"/>
        <dbReference type="ChEBI" id="CHEBI:61381"/>
        <dbReference type="EC" id="1.1.1.17"/>
    </reaction>
</comment>
<dbReference type="Pfam" id="PF08125">
    <property type="entry name" value="Mannitol_dh_C"/>
    <property type="match status" value="1"/>
</dbReference>
<gene>
    <name evidence="5" type="ORF">HC031_16765</name>
</gene>
<protein>
    <submittedName>
        <fullName evidence="5">Mannitol dehydrogenase family protein</fullName>
    </submittedName>
</protein>
<sequence>MNDHELSRRAGVGRVAAPVRLVHLGLGNFFRAHQAWYTEHAPDAPEWGIAAFTGRSRRLPELLDPQDGLYTLVTRAADGDRFEVIGSLSRACPGVDHDSWLRLLGSPEVVAVTVTVTEAGYFRGPDGGLDRDRPEVRDDVAALRRDLTASVQTAPARLLAGIAARRRADAGPLTLVPCDNLAGNGQIAARVVRDVAELVDPGLIDWMSDHVSTVTTEVDRITPRADPHDLRVVAEATGRDDRAPVATEPFSEWVLSGSFPGGRPRWEEAGATFTADITPYEHRKLWLLNGAHSLLAYAGSIRGHTTVAEAIGDDTCRRWVRQWWSDASPHLDQPAADIQAYCDALVERFANPRMHHRLEQIAADGSQKLAERILPVLRAQRSAGRMPRGAVLVLAAWVCHLRGQGAPVHDARADEVVPRASGPLRDAVPRVLASLDRALGDDDALVAAVLADVDRFQRQGVR</sequence>
<evidence type="ECO:0000256" key="2">
    <source>
        <dbReference type="ARBA" id="ARBA00048615"/>
    </source>
</evidence>
<dbReference type="InterPro" id="IPR050988">
    <property type="entry name" value="Mannitol_DH/Oxidoreductase"/>
</dbReference>
<dbReference type="Proteomes" id="UP000722989">
    <property type="component" value="Unassembled WGS sequence"/>
</dbReference>
<name>A0ABX0XZ50_9ACTN</name>
<proteinExistence type="predicted"/>
<dbReference type="RefSeq" id="WP_167926261.1">
    <property type="nucleotide sequence ID" value="NZ_JAATVY010000011.1"/>
</dbReference>
<comment type="caution">
    <text evidence="5">The sequence shown here is derived from an EMBL/GenBank/DDBJ whole genome shotgun (WGS) entry which is preliminary data.</text>
</comment>
<dbReference type="PANTHER" id="PTHR43362">
    <property type="entry name" value="MANNITOL DEHYDROGENASE DSF1-RELATED"/>
    <property type="match status" value="1"/>
</dbReference>
<dbReference type="InterPro" id="IPR036291">
    <property type="entry name" value="NAD(P)-bd_dom_sf"/>
</dbReference>
<reference evidence="5 6" key="1">
    <citation type="submission" date="2020-03" db="EMBL/GenBank/DDBJ databases">
        <title>WGS of the type strain of Planosporangium spp.</title>
        <authorList>
            <person name="Thawai C."/>
        </authorList>
    </citation>
    <scope>NUCLEOTIDE SEQUENCE [LARGE SCALE GENOMIC DNA]</scope>
    <source>
        <strain evidence="5 6">TBRC 5610</strain>
    </source>
</reference>